<dbReference type="PRINTS" id="PR00385">
    <property type="entry name" value="P450"/>
</dbReference>
<organism evidence="8 9">
    <name type="scientific">Cordylochernes scorpioides</name>
    <dbReference type="NCBI Taxonomy" id="51811"/>
    <lineage>
        <taxon>Eukaryota</taxon>
        <taxon>Metazoa</taxon>
        <taxon>Ecdysozoa</taxon>
        <taxon>Arthropoda</taxon>
        <taxon>Chelicerata</taxon>
        <taxon>Arachnida</taxon>
        <taxon>Pseudoscorpiones</taxon>
        <taxon>Cheliferoidea</taxon>
        <taxon>Chernetidae</taxon>
        <taxon>Cordylochernes</taxon>
    </lineage>
</organism>
<dbReference type="InterPro" id="IPR050479">
    <property type="entry name" value="CYP11_CYP27_families"/>
</dbReference>
<sequence>MGWIQRAAARLVSRRGDLARVPGPPSVPGLGTGYLYLPVVGRYKLLRLHEANLAKQALYGPVVKEEFQWGKPVIHLYDPEDFRAVLRQQGKYPMRLVNEFVRKYRLERPLLYESAGVAHETGPEWHRLRSVVAPLLLQHGGAKSPHIQSQLKIAEDCVELLRNLRDPCDQVVEDIREVFYRLALESICHLCLGTRLGCLQRQPPRDAVVMIEALKEMFVAYQKLYYGLPLWKYMQTPAYRMLGHSESTLYETIMRYIDEALTDGPERNSLLTSLVRQNRLSQKEISTTIVDFIAGGVFTVTHTLVFLLHHLAHSPRAQARLLQEASATSGEFRLDMLPYNRACLKETFRLTPTVPCIVRILPDDIALPSGYQIPAGVPLFLHFTAPCRDPQRFESPEEFRPERWLTSSATTHQFCLLPFGYGSRMCSGRSYAELEIAITISKLIQELEPLPFDNEPMDLVQKFIVVPAHSIHLRFPDRAACK</sequence>
<keyword evidence="7" id="KW-0503">Monooxygenase</keyword>
<evidence type="ECO:0000256" key="1">
    <source>
        <dbReference type="ARBA" id="ARBA00001971"/>
    </source>
</evidence>
<dbReference type="InterPro" id="IPR002401">
    <property type="entry name" value="Cyt_P450_E_grp-I"/>
</dbReference>
<comment type="similarity">
    <text evidence="2">Belongs to the cytochrome P450 family.</text>
</comment>
<dbReference type="Pfam" id="PF00067">
    <property type="entry name" value="p450"/>
    <property type="match status" value="1"/>
</dbReference>
<evidence type="ECO:0000256" key="6">
    <source>
        <dbReference type="ARBA" id="ARBA00023004"/>
    </source>
</evidence>
<dbReference type="PANTHER" id="PTHR24279:SF120">
    <property type="entry name" value="CYTOCHROME P450"/>
    <property type="match status" value="1"/>
</dbReference>
<dbReference type="PANTHER" id="PTHR24279">
    <property type="entry name" value="CYTOCHROME P450"/>
    <property type="match status" value="1"/>
</dbReference>
<dbReference type="SUPFAM" id="SSF48264">
    <property type="entry name" value="Cytochrome P450"/>
    <property type="match status" value="1"/>
</dbReference>
<dbReference type="InterPro" id="IPR036396">
    <property type="entry name" value="Cyt_P450_sf"/>
</dbReference>
<evidence type="ECO:0000256" key="3">
    <source>
        <dbReference type="ARBA" id="ARBA00022617"/>
    </source>
</evidence>
<keyword evidence="3" id="KW-0349">Heme</keyword>
<dbReference type="EMBL" id="CP092863">
    <property type="protein sequence ID" value="UYV60143.1"/>
    <property type="molecule type" value="Genomic_DNA"/>
</dbReference>
<dbReference type="Proteomes" id="UP001235939">
    <property type="component" value="Chromosome 01"/>
</dbReference>
<keyword evidence="6" id="KW-0408">Iron</keyword>
<evidence type="ECO:0000256" key="4">
    <source>
        <dbReference type="ARBA" id="ARBA00022723"/>
    </source>
</evidence>
<dbReference type="PRINTS" id="PR00463">
    <property type="entry name" value="EP450I"/>
</dbReference>
<keyword evidence="5" id="KW-0560">Oxidoreductase</keyword>
<evidence type="ECO:0000256" key="7">
    <source>
        <dbReference type="ARBA" id="ARBA00023033"/>
    </source>
</evidence>
<gene>
    <name evidence="8" type="ORF">LAZ67_1000125</name>
</gene>
<evidence type="ECO:0000256" key="5">
    <source>
        <dbReference type="ARBA" id="ARBA00023002"/>
    </source>
</evidence>
<dbReference type="InterPro" id="IPR001128">
    <property type="entry name" value="Cyt_P450"/>
</dbReference>
<evidence type="ECO:0000313" key="8">
    <source>
        <dbReference type="EMBL" id="UYV60143.1"/>
    </source>
</evidence>
<proteinExistence type="inferred from homology"/>
<keyword evidence="4" id="KW-0479">Metal-binding</keyword>
<comment type="cofactor">
    <cofactor evidence="1">
        <name>heme</name>
        <dbReference type="ChEBI" id="CHEBI:30413"/>
    </cofactor>
</comment>
<evidence type="ECO:0000313" key="9">
    <source>
        <dbReference type="Proteomes" id="UP001235939"/>
    </source>
</evidence>
<accession>A0ABY6JVW5</accession>
<protein>
    <submittedName>
        <fullName evidence="8">Uncharacterized protein</fullName>
    </submittedName>
</protein>
<evidence type="ECO:0000256" key="2">
    <source>
        <dbReference type="ARBA" id="ARBA00010617"/>
    </source>
</evidence>
<name>A0ABY6JVW5_9ARAC</name>
<reference evidence="8 9" key="1">
    <citation type="submission" date="2022-01" db="EMBL/GenBank/DDBJ databases">
        <title>A chromosomal length assembly of Cordylochernes scorpioides.</title>
        <authorList>
            <person name="Zeh D."/>
            <person name="Zeh J."/>
        </authorList>
    </citation>
    <scope>NUCLEOTIDE SEQUENCE [LARGE SCALE GENOMIC DNA]</scope>
    <source>
        <strain evidence="8">IN4F17</strain>
        <tissue evidence="8">Whole Body</tissue>
    </source>
</reference>
<dbReference type="Gene3D" id="1.10.630.10">
    <property type="entry name" value="Cytochrome P450"/>
    <property type="match status" value="1"/>
</dbReference>
<dbReference type="CDD" id="cd11054">
    <property type="entry name" value="CYP24A1-like"/>
    <property type="match status" value="1"/>
</dbReference>
<keyword evidence="9" id="KW-1185">Reference proteome</keyword>